<dbReference type="AlphaFoldDB" id="A0AAE1DCX0"/>
<evidence type="ECO:0000313" key="1">
    <source>
        <dbReference type="EMBL" id="KAK3766079.1"/>
    </source>
</evidence>
<dbReference type="Proteomes" id="UP001283361">
    <property type="component" value="Unassembled WGS sequence"/>
</dbReference>
<keyword evidence="2" id="KW-1185">Reference proteome</keyword>
<name>A0AAE1DCX0_9GAST</name>
<gene>
    <name evidence="1" type="ORF">RRG08_002315</name>
</gene>
<proteinExistence type="predicted"/>
<accession>A0AAE1DCX0</accession>
<organism evidence="1 2">
    <name type="scientific">Elysia crispata</name>
    <name type="common">lettuce slug</name>
    <dbReference type="NCBI Taxonomy" id="231223"/>
    <lineage>
        <taxon>Eukaryota</taxon>
        <taxon>Metazoa</taxon>
        <taxon>Spiralia</taxon>
        <taxon>Lophotrochozoa</taxon>
        <taxon>Mollusca</taxon>
        <taxon>Gastropoda</taxon>
        <taxon>Heterobranchia</taxon>
        <taxon>Euthyneura</taxon>
        <taxon>Panpulmonata</taxon>
        <taxon>Sacoglossa</taxon>
        <taxon>Placobranchoidea</taxon>
        <taxon>Plakobranchidae</taxon>
        <taxon>Elysia</taxon>
    </lineage>
</organism>
<sequence>MIGKTLWEIKEGHGGGEQGLALVWDRGLESGRQGGVVQVQECHASELSGSAPYHLITADFRRKCEGDEDMQNSIDR</sequence>
<reference evidence="1" key="1">
    <citation type="journal article" date="2023" name="G3 (Bethesda)">
        <title>A reference genome for the long-term kleptoplast-retaining sea slug Elysia crispata morphotype clarki.</title>
        <authorList>
            <person name="Eastman K.E."/>
            <person name="Pendleton A.L."/>
            <person name="Shaikh M.A."/>
            <person name="Suttiyut T."/>
            <person name="Ogas R."/>
            <person name="Tomko P."/>
            <person name="Gavelis G."/>
            <person name="Widhalm J.R."/>
            <person name="Wisecaver J.H."/>
        </authorList>
    </citation>
    <scope>NUCLEOTIDE SEQUENCE</scope>
    <source>
        <strain evidence="1">ECLA1</strain>
    </source>
</reference>
<protein>
    <submittedName>
        <fullName evidence="1">Uncharacterized protein</fullName>
    </submittedName>
</protein>
<evidence type="ECO:0000313" key="2">
    <source>
        <dbReference type="Proteomes" id="UP001283361"/>
    </source>
</evidence>
<comment type="caution">
    <text evidence="1">The sequence shown here is derived from an EMBL/GenBank/DDBJ whole genome shotgun (WGS) entry which is preliminary data.</text>
</comment>
<dbReference type="EMBL" id="JAWDGP010004263">
    <property type="protein sequence ID" value="KAK3766079.1"/>
    <property type="molecule type" value="Genomic_DNA"/>
</dbReference>